<feature type="signal peptide" evidence="8">
    <location>
        <begin position="1"/>
        <end position="23"/>
    </location>
</feature>
<evidence type="ECO:0000256" key="6">
    <source>
        <dbReference type="ARBA" id="ARBA00023136"/>
    </source>
</evidence>
<keyword evidence="5 7" id="KW-1133">Transmembrane helix</keyword>
<evidence type="ECO:0000256" key="5">
    <source>
        <dbReference type="ARBA" id="ARBA00022989"/>
    </source>
</evidence>
<feature type="transmembrane region" description="Helical" evidence="7">
    <location>
        <begin position="216"/>
        <end position="239"/>
    </location>
</feature>
<feature type="transmembrane region" description="Helical" evidence="7">
    <location>
        <begin position="649"/>
        <end position="672"/>
    </location>
</feature>
<dbReference type="Pfam" id="PF01758">
    <property type="entry name" value="SBF"/>
    <property type="match status" value="2"/>
</dbReference>
<feature type="transmembrane region" description="Helical" evidence="7">
    <location>
        <begin position="871"/>
        <end position="893"/>
    </location>
</feature>
<feature type="chain" id="PRO_5009321660" evidence="8">
    <location>
        <begin position="24"/>
        <end position="964"/>
    </location>
</feature>
<feature type="transmembrane region" description="Helical" evidence="7">
    <location>
        <begin position="178"/>
        <end position="204"/>
    </location>
</feature>
<feature type="transmembrane region" description="Helical" evidence="7">
    <location>
        <begin position="784"/>
        <end position="804"/>
    </location>
</feature>
<feature type="transmembrane region" description="Helical" evidence="7">
    <location>
        <begin position="810"/>
        <end position="835"/>
    </location>
</feature>
<accession>A0A1I8JCD6</accession>
<feature type="transmembrane region" description="Helical" evidence="7">
    <location>
        <begin position="315"/>
        <end position="339"/>
    </location>
</feature>
<dbReference type="InterPro" id="IPR004710">
    <property type="entry name" value="Bilac:Na_transpt"/>
</dbReference>
<feature type="transmembrane region" description="Helical" evidence="7">
    <location>
        <begin position="406"/>
        <end position="429"/>
    </location>
</feature>
<feature type="transmembrane region" description="Helical" evidence="7">
    <location>
        <begin position="251"/>
        <end position="273"/>
    </location>
</feature>
<keyword evidence="9" id="KW-1185">Reference proteome</keyword>
<keyword evidence="4" id="KW-0769">Symport</keyword>
<feature type="transmembrane region" description="Helical" evidence="7">
    <location>
        <begin position="146"/>
        <end position="166"/>
    </location>
</feature>
<sequence length="964" mass="106534">MRDRGLQWQLLLILAWLACLGHAKLNVTFQPHPIIVKTEGQFSVNVTVMVNASDPAVPEGVLRFSMKDTRVARLPMSNETSYPWSGNSSLREEHRFQLTIQGVRLGWSDLLISFDTNATKNSELDYLISDRQQVTVLRDSSTIQNIYRGILITLVVLLVIGMGSAIDLRIVLKLLKRPVGLAVGWFTQFILMPHLGLAVGQLLLLAVNDLDNAEAFAFGILTLSCSPGGGNSNMWTLLFDGDLDLSMTMTFVSQISAMFMMPLWLFAYSRFYIDNEALVPYDQVALNLLQLVIPVAIGVIIKLKWPKVALRITRIVKPFALLFVLFVVGFGSYVNLFLFELIVQIPIIIPFAALVPWLGFLFGFVVTLLLQLGRKQAVAIALETGIQNVGIPILVLQFSMPQPDGSLAAIVPLIVAFVDPVPLYFLLAGKRIRERIRRKTHYNTEGKAQQADVEVAGLEGDGDGVKAAGLKSGNAVDLSEYGQVQRVHTCLSNNQGQAKPHPIILMTEQRLVVNVTVSVTDPVVQQGVLRFALNDLKVARLTNETSYPWSGNSSVGEEHRFQLTIQGVRLGWSDLLISFDTNATKNSELDYLISDNEQVAVLQTPNALQSVYRGILIAFVIVIVFGMGCTIDLNVVIKLLKRPVGLAVGWFTQFILMPHLGLAVGQVLLLLVQDLDNASAFACGILTLSCSPGGGSSNMWTLLFDGDLDLSMTMTFVSQVCAMFMMPLWLFAYTRFYISNETRIPYDQVALNLLQLVIPVTLGVLVKLKWPKIAHRLSRSIKPLALLFVLFIIGFGTYINLYLFELIAQLPIIIPFAALLPWLGFLFGYTVAIIMRLGRKQAIAIALEAGIQNIGIPILVLQFSMPQPDGSLAAIVPLIVVLVTPMPLYFLLAGKKIRERFSRDSQYELDGEGGGEDSVDATAVTNDAFKQEGLKSGLTVDLTEHNQHIQHKSTENLVDLERKF</sequence>
<dbReference type="PROSITE" id="PS51257">
    <property type="entry name" value="PROKAR_LIPOPROTEIN"/>
    <property type="match status" value="1"/>
</dbReference>
<reference evidence="10" key="1">
    <citation type="submission" date="2016-11" db="UniProtKB">
        <authorList>
            <consortium name="WormBaseParasite"/>
        </authorList>
    </citation>
    <scope>IDENTIFICATION</scope>
</reference>
<dbReference type="AlphaFoldDB" id="A0A1I8JCD6"/>
<keyword evidence="8" id="KW-0732">Signal</keyword>
<feature type="transmembrane region" description="Helical" evidence="7">
    <location>
        <begin position="716"/>
        <end position="738"/>
    </location>
</feature>
<feature type="transmembrane region" description="Helical" evidence="7">
    <location>
        <begin position="285"/>
        <end position="303"/>
    </location>
</feature>
<evidence type="ECO:0000256" key="7">
    <source>
        <dbReference type="SAM" id="Phobius"/>
    </source>
</evidence>
<evidence type="ECO:0000313" key="9">
    <source>
        <dbReference type="Proteomes" id="UP000095280"/>
    </source>
</evidence>
<dbReference type="PANTHER" id="PTHR10361:SF28">
    <property type="entry name" value="P3 PROTEIN-RELATED"/>
    <property type="match status" value="1"/>
</dbReference>
<evidence type="ECO:0000256" key="1">
    <source>
        <dbReference type="ARBA" id="ARBA00004141"/>
    </source>
</evidence>
<organism evidence="9 10">
    <name type="scientific">Macrostomum lignano</name>
    <dbReference type="NCBI Taxonomy" id="282301"/>
    <lineage>
        <taxon>Eukaryota</taxon>
        <taxon>Metazoa</taxon>
        <taxon>Spiralia</taxon>
        <taxon>Lophotrochozoa</taxon>
        <taxon>Platyhelminthes</taxon>
        <taxon>Rhabditophora</taxon>
        <taxon>Macrostomorpha</taxon>
        <taxon>Macrostomida</taxon>
        <taxon>Macrostomidae</taxon>
        <taxon>Macrostomum</taxon>
    </lineage>
</organism>
<evidence type="ECO:0000256" key="8">
    <source>
        <dbReference type="SAM" id="SignalP"/>
    </source>
</evidence>
<comment type="similarity">
    <text evidence="2">Belongs to the bile acid:sodium symporter (BASS) (TC 2.A.28) family.</text>
</comment>
<feature type="transmembrane region" description="Helical" evidence="7">
    <location>
        <begin position="615"/>
        <end position="637"/>
    </location>
</feature>
<keyword evidence="6 7" id="KW-0472">Membrane</keyword>
<dbReference type="GO" id="GO:0015293">
    <property type="term" value="F:symporter activity"/>
    <property type="evidence" value="ECO:0007669"/>
    <property type="project" value="UniProtKB-KW"/>
</dbReference>
<dbReference type="WBParaSite" id="maker-uti_cns_0046909-snap-gene-0.3-mRNA-1">
    <property type="protein sequence ID" value="maker-uti_cns_0046909-snap-gene-0.3-mRNA-1"/>
    <property type="gene ID" value="maker-uti_cns_0046909-snap-gene-0.3"/>
</dbReference>
<dbReference type="PANTHER" id="PTHR10361">
    <property type="entry name" value="SODIUM-BILE ACID COTRANSPORTER"/>
    <property type="match status" value="1"/>
</dbReference>
<keyword evidence="4" id="KW-0813">Transport</keyword>
<proteinExistence type="inferred from homology"/>
<dbReference type="Proteomes" id="UP000095280">
    <property type="component" value="Unplaced"/>
</dbReference>
<evidence type="ECO:0000256" key="2">
    <source>
        <dbReference type="ARBA" id="ARBA00006528"/>
    </source>
</evidence>
<protein>
    <submittedName>
        <fullName evidence="10">P3 protein</fullName>
    </submittedName>
</protein>
<comment type="subcellular location">
    <subcellularLocation>
        <location evidence="1">Membrane</location>
        <topology evidence="1">Multi-pass membrane protein</topology>
    </subcellularLocation>
</comment>
<feature type="transmembrane region" description="Helical" evidence="7">
    <location>
        <begin position="842"/>
        <end position="865"/>
    </location>
</feature>
<evidence type="ECO:0000313" key="10">
    <source>
        <dbReference type="WBParaSite" id="maker-uti_cns_0046909-snap-gene-0.3-mRNA-1"/>
    </source>
</evidence>
<name>A0A1I8JCD6_9PLAT</name>
<keyword evidence="3 7" id="KW-0812">Transmembrane</keyword>
<feature type="transmembrane region" description="Helical" evidence="7">
    <location>
        <begin position="377"/>
        <end position="400"/>
    </location>
</feature>
<evidence type="ECO:0000256" key="3">
    <source>
        <dbReference type="ARBA" id="ARBA00022692"/>
    </source>
</evidence>
<dbReference type="InterPro" id="IPR038770">
    <property type="entry name" value="Na+/solute_symporter_sf"/>
</dbReference>
<dbReference type="GO" id="GO:0016020">
    <property type="term" value="C:membrane"/>
    <property type="evidence" value="ECO:0007669"/>
    <property type="project" value="UniProtKB-SubCell"/>
</dbReference>
<dbReference type="Gene3D" id="1.20.1530.20">
    <property type="match status" value="2"/>
</dbReference>
<evidence type="ECO:0000256" key="4">
    <source>
        <dbReference type="ARBA" id="ARBA00022847"/>
    </source>
</evidence>
<feature type="transmembrane region" description="Helical" evidence="7">
    <location>
        <begin position="345"/>
        <end position="370"/>
    </location>
</feature>
<dbReference type="InterPro" id="IPR002657">
    <property type="entry name" value="BilAc:Na_symport/Acr3"/>
</dbReference>